<evidence type="ECO:0000313" key="2">
    <source>
        <dbReference type="EMBL" id="VDP24374.1"/>
    </source>
</evidence>
<feature type="transmembrane region" description="Helical" evidence="1">
    <location>
        <begin position="150"/>
        <end position="168"/>
    </location>
</feature>
<feature type="transmembrane region" description="Helical" evidence="1">
    <location>
        <begin position="6"/>
        <end position="27"/>
    </location>
</feature>
<organism evidence="4">
    <name type="scientific">Soboliphyme baturini</name>
    <dbReference type="NCBI Taxonomy" id="241478"/>
    <lineage>
        <taxon>Eukaryota</taxon>
        <taxon>Metazoa</taxon>
        <taxon>Ecdysozoa</taxon>
        <taxon>Nematoda</taxon>
        <taxon>Enoplea</taxon>
        <taxon>Dorylaimia</taxon>
        <taxon>Dioctophymatida</taxon>
        <taxon>Dioctophymatoidea</taxon>
        <taxon>Soboliphymatidae</taxon>
        <taxon>Soboliphyme</taxon>
    </lineage>
</organism>
<reference evidence="4" key="1">
    <citation type="submission" date="2016-06" db="UniProtKB">
        <authorList>
            <consortium name="WormBaseParasite"/>
        </authorList>
    </citation>
    <scope>IDENTIFICATION</scope>
</reference>
<proteinExistence type="predicted"/>
<dbReference type="Proteomes" id="UP000270296">
    <property type="component" value="Unassembled WGS sequence"/>
</dbReference>
<feature type="transmembrane region" description="Helical" evidence="1">
    <location>
        <begin position="39"/>
        <end position="66"/>
    </location>
</feature>
<protein>
    <submittedName>
        <fullName evidence="4">Tetraspanin</fullName>
    </submittedName>
</protein>
<evidence type="ECO:0000313" key="4">
    <source>
        <dbReference type="WBParaSite" id="SBAD_0000997101-mRNA-1"/>
    </source>
</evidence>
<keyword evidence="1" id="KW-1133">Transmembrane helix</keyword>
<sequence>MIIPLMRPITFVMGICLITTGTCITSIGKQEWYSCRDYVQLSSAILTGPALLLFGVNLVLCSVFGMHDWVKLSNSALLIGVAMFSAVINSIIGIRCESNEKYWTGSLNEKCNMVSNMIGPSCRLSKQELLLRSTDPSFIQMRDRAVENKNLYFCGSFLSLMLCVWMWYCATAAAREEALQRTIERENVVFVIAQNPRVKNGARANQVSRAAGAVENNF</sequence>
<feature type="transmembrane region" description="Helical" evidence="1">
    <location>
        <begin position="72"/>
        <end position="92"/>
    </location>
</feature>
<gene>
    <name evidence="2" type="ORF">SBAD_LOCUS9622</name>
</gene>
<keyword evidence="3" id="KW-1185">Reference proteome</keyword>
<dbReference type="EMBL" id="UZAM01012958">
    <property type="protein sequence ID" value="VDP24374.1"/>
    <property type="molecule type" value="Genomic_DNA"/>
</dbReference>
<dbReference type="WBParaSite" id="SBAD_0000997101-mRNA-1">
    <property type="protein sequence ID" value="SBAD_0000997101-mRNA-1"/>
    <property type="gene ID" value="SBAD_0000997101"/>
</dbReference>
<keyword evidence="1" id="KW-0472">Membrane</keyword>
<reference evidence="2 3" key="2">
    <citation type="submission" date="2018-11" db="EMBL/GenBank/DDBJ databases">
        <authorList>
            <consortium name="Pathogen Informatics"/>
        </authorList>
    </citation>
    <scope>NUCLEOTIDE SEQUENCE [LARGE SCALE GENOMIC DNA]</scope>
</reference>
<evidence type="ECO:0000256" key="1">
    <source>
        <dbReference type="SAM" id="Phobius"/>
    </source>
</evidence>
<evidence type="ECO:0000313" key="3">
    <source>
        <dbReference type="Proteomes" id="UP000270296"/>
    </source>
</evidence>
<dbReference type="AlphaFoldDB" id="A0A183J175"/>
<accession>A0A183J175</accession>
<keyword evidence="1" id="KW-0812">Transmembrane</keyword>
<name>A0A183J175_9BILA</name>